<evidence type="ECO:0000259" key="7">
    <source>
        <dbReference type="PROSITE" id="PS51194"/>
    </source>
</evidence>
<dbReference type="AlphaFoldDB" id="A0A2U9IWC1"/>
<feature type="domain" description="Helicase ATP-binding" evidence="6">
    <location>
        <begin position="31"/>
        <end position="179"/>
    </location>
</feature>
<keyword evidence="5" id="KW-0067">ATP-binding</keyword>
<keyword evidence="3" id="KW-0378">Hydrolase</keyword>
<feature type="domain" description="Helicase C-terminal" evidence="7">
    <location>
        <begin position="281"/>
        <end position="435"/>
    </location>
</feature>
<keyword evidence="9" id="KW-1185">Reference proteome</keyword>
<dbReference type="SMART" id="SM00487">
    <property type="entry name" value="DEXDc"/>
    <property type="match status" value="1"/>
</dbReference>
<dbReference type="GO" id="GO:0140097">
    <property type="term" value="F:catalytic activity, acting on DNA"/>
    <property type="evidence" value="ECO:0007669"/>
    <property type="project" value="UniProtKB-ARBA"/>
</dbReference>
<name>A0A2U9IWC1_9CREN</name>
<accession>A0A2U9IWC1</accession>
<dbReference type="GO" id="GO:0003724">
    <property type="term" value="F:RNA helicase activity"/>
    <property type="evidence" value="ECO:0007669"/>
    <property type="project" value="UniProtKB-EC"/>
</dbReference>
<dbReference type="InterPro" id="IPR001650">
    <property type="entry name" value="Helicase_C-like"/>
</dbReference>
<evidence type="ECO:0000256" key="3">
    <source>
        <dbReference type="ARBA" id="ARBA00022801"/>
    </source>
</evidence>
<keyword evidence="4 8" id="KW-0347">Helicase</keyword>
<evidence type="ECO:0000256" key="1">
    <source>
        <dbReference type="ARBA" id="ARBA00012552"/>
    </source>
</evidence>
<dbReference type="OrthoDB" id="11644at2157"/>
<dbReference type="InterPro" id="IPR014001">
    <property type="entry name" value="Helicase_ATP-bd"/>
</dbReference>
<sequence length="658" mass="74896">MSVSDELGRRLKESLGISPYPYQEKVIEDILKSMEKVRFLVVSMPTGSGKTIVELMTAEHLRRKRFRVLVLEPTRLLCDQMYHNFWSKAFDDVGVEYEGNCFSFEDGKSIVVSTPFTSTKCRPDVDAVIVDEVHHAFGDPRYVSNLLSLRPKIIVGFTALLPSKKRYGIDTKLAETFGTPSLLAYDFRRLSEIDPSFALPKAIADVFDSEMDGSENMVYNALLKGKIKGDERTISYLRYSLYSHGKTAFCESLENLREKVVEDGIVRSLCSSEGLGHKARTLKEILEAYGVEEYNPVLIFTSRRATAHEFEIVLHNMGVTRVRTLTGELTKEERLQIIADSKKGLVDVIISTHVGEEGVDIPEARLLIMADVPKDPLKFYQRLGRLIRKTEDTNIKYLVVTLTPKTQEYDNLDEALRALHREGVDVSYILEKKTGKGTTSLVVDQVKANHGVVPLMKLLESDYQLKDYLLIKGKTVLDLLHSNERDTPFADFIDRAISEGELLYYYDPEKMGDLIAKILLSKYCTLCYGERCRKICSRDQDLISLGGMKQYKLVRKDLLRYFMVIFTEDRIEDMKSTLSNISFDSSDFRLTVQSSANDKNNSIIFLVQPEVTIDGITVDPKITIAYYGIRKELKDFLKSNVIAVCRRSAEKYFSFFTS</sequence>
<dbReference type="GO" id="GO:0003723">
    <property type="term" value="F:RNA binding"/>
    <property type="evidence" value="ECO:0007669"/>
    <property type="project" value="TreeGrafter"/>
</dbReference>
<dbReference type="EMBL" id="CP029287">
    <property type="protein sequence ID" value="AWS00337.1"/>
    <property type="molecule type" value="Genomic_DNA"/>
</dbReference>
<dbReference type="InterPro" id="IPR050547">
    <property type="entry name" value="DEAD_box_RNA_helicases"/>
</dbReference>
<dbReference type="InterPro" id="IPR027417">
    <property type="entry name" value="P-loop_NTPase"/>
</dbReference>
<dbReference type="GO" id="GO:0016787">
    <property type="term" value="F:hydrolase activity"/>
    <property type="evidence" value="ECO:0007669"/>
    <property type="project" value="UniProtKB-KW"/>
</dbReference>
<dbReference type="Pfam" id="PF00271">
    <property type="entry name" value="Helicase_C"/>
    <property type="match status" value="1"/>
</dbReference>
<dbReference type="GO" id="GO:0003677">
    <property type="term" value="F:DNA binding"/>
    <property type="evidence" value="ECO:0007669"/>
    <property type="project" value="InterPro"/>
</dbReference>
<evidence type="ECO:0000259" key="6">
    <source>
        <dbReference type="PROSITE" id="PS51192"/>
    </source>
</evidence>
<dbReference type="Gene3D" id="3.40.50.300">
    <property type="entry name" value="P-loop containing nucleotide triphosphate hydrolases"/>
    <property type="match status" value="2"/>
</dbReference>
<dbReference type="STRING" id="1293036.GCA_001315825_02091"/>
<dbReference type="Pfam" id="PF04851">
    <property type="entry name" value="ResIII"/>
    <property type="match status" value="1"/>
</dbReference>
<dbReference type="RefSeq" id="WP_110369627.1">
    <property type="nucleotide sequence ID" value="NZ_CP029287.2"/>
</dbReference>
<dbReference type="PROSITE" id="PS51192">
    <property type="entry name" value="HELICASE_ATP_BIND_1"/>
    <property type="match status" value="1"/>
</dbReference>
<evidence type="ECO:0000256" key="5">
    <source>
        <dbReference type="ARBA" id="ARBA00022840"/>
    </source>
</evidence>
<dbReference type="SUPFAM" id="SSF52540">
    <property type="entry name" value="P-loop containing nucleoside triphosphate hydrolases"/>
    <property type="match status" value="1"/>
</dbReference>
<evidence type="ECO:0000256" key="4">
    <source>
        <dbReference type="ARBA" id="ARBA00022806"/>
    </source>
</evidence>
<dbReference type="PROSITE" id="PS51194">
    <property type="entry name" value="HELICASE_CTER"/>
    <property type="match status" value="1"/>
</dbReference>
<proteinExistence type="predicted"/>
<dbReference type="GeneID" id="36836147"/>
<dbReference type="PANTHER" id="PTHR47963:SF8">
    <property type="entry name" value="ATP-DEPENDENT RNA HELICASE DEAD"/>
    <property type="match status" value="1"/>
</dbReference>
<dbReference type="InterPro" id="IPR006935">
    <property type="entry name" value="Helicase/UvrB_N"/>
</dbReference>
<evidence type="ECO:0000313" key="9">
    <source>
        <dbReference type="Proteomes" id="UP000247586"/>
    </source>
</evidence>
<keyword evidence="2" id="KW-0547">Nucleotide-binding</keyword>
<evidence type="ECO:0000256" key="2">
    <source>
        <dbReference type="ARBA" id="ARBA00022741"/>
    </source>
</evidence>
<reference evidence="8" key="1">
    <citation type="submission" date="2018-05" db="EMBL/GenBank/DDBJ databases">
        <title>Complete Genome Sequences of Extremely Thermoacidophilic, Metal-Mobilizing Type-Strain Members of the Archaeal Family Sulfolobaceae: Acidianus brierleyi DSM-1651T, Acidianus sulfidivorans DSM-18786T, Metallosphaera hakonensis DSM-7519T, and Metallosphaera prunae DSM-10039T.</title>
        <authorList>
            <person name="Counts J.A."/>
            <person name="Kelly R.M."/>
        </authorList>
    </citation>
    <scope>NUCLEOTIDE SEQUENCE [LARGE SCALE GENOMIC DNA]</scope>
    <source>
        <strain evidence="8">HO1-1</strain>
    </source>
</reference>
<evidence type="ECO:0000313" key="8">
    <source>
        <dbReference type="EMBL" id="AWS00337.1"/>
    </source>
</evidence>
<dbReference type="PANTHER" id="PTHR47963">
    <property type="entry name" value="DEAD-BOX ATP-DEPENDENT RNA HELICASE 47, MITOCHONDRIAL"/>
    <property type="match status" value="1"/>
</dbReference>
<organism evidence="8 9">
    <name type="scientific">Metallosphaera hakonensis JCM 8857 = DSM 7519</name>
    <dbReference type="NCBI Taxonomy" id="1293036"/>
    <lineage>
        <taxon>Archaea</taxon>
        <taxon>Thermoproteota</taxon>
        <taxon>Thermoprotei</taxon>
        <taxon>Sulfolobales</taxon>
        <taxon>Sulfolobaceae</taxon>
        <taxon>Metallosphaera</taxon>
    </lineage>
</organism>
<gene>
    <name evidence="8" type="ORF">DFR87_12350</name>
</gene>
<dbReference type="KEGG" id="mhk:DFR87_12350"/>
<dbReference type="SMART" id="SM00490">
    <property type="entry name" value="HELICc"/>
    <property type="match status" value="1"/>
</dbReference>
<dbReference type="EC" id="3.6.4.13" evidence="1"/>
<dbReference type="GO" id="GO:0005524">
    <property type="term" value="F:ATP binding"/>
    <property type="evidence" value="ECO:0007669"/>
    <property type="project" value="UniProtKB-KW"/>
</dbReference>
<protein>
    <recommendedName>
        <fullName evidence="1">RNA helicase</fullName>
        <ecNumber evidence="1">3.6.4.13</ecNumber>
    </recommendedName>
</protein>
<dbReference type="Proteomes" id="UP000247586">
    <property type="component" value="Chromosome"/>
</dbReference>